<proteinExistence type="predicted"/>
<sequence length="157" mass="18392">MLNKLFTERERLTIPEVIVDKPIPDVNISHIHMRIKRPKRLVPIPEQQPVVEVKEPSVSKEVVRLRSADSEVKMSPLSQTRASEVLDDMRNSEPVHVVRRSSREEDYNSSGCLILPDQSLLEEYVKRELDEQWTEMKEQAYVVSYDNMKIVETKIYM</sequence>
<accession>W2SPM7</accession>
<reference evidence="2" key="1">
    <citation type="journal article" date="2014" name="Nat. Genet.">
        <title>Genome of the human hookworm Necator americanus.</title>
        <authorList>
            <person name="Tang Y.T."/>
            <person name="Gao X."/>
            <person name="Rosa B.A."/>
            <person name="Abubucker S."/>
            <person name="Hallsworth-Pepin K."/>
            <person name="Martin J."/>
            <person name="Tyagi R."/>
            <person name="Heizer E."/>
            <person name="Zhang X."/>
            <person name="Bhonagiri-Palsikar V."/>
            <person name="Minx P."/>
            <person name="Warren W.C."/>
            <person name="Wang Q."/>
            <person name="Zhan B."/>
            <person name="Hotez P.J."/>
            <person name="Sternberg P.W."/>
            <person name="Dougall A."/>
            <person name="Gaze S.T."/>
            <person name="Mulvenna J."/>
            <person name="Sotillo J."/>
            <person name="Ranganathan S."/>
            <person name="Rabelo E.M."/>
            <person name="Wilson R.K."/>
            <person name="Felgner P.L."/>
            <person name="Bethony J."/>
            <person name="Hawdon J.M."/>
            <person name="Gasser R.B."/>
            <person name="Loukas A."/>
            <person name="Mitreva M."/>
        </authorList>
    </citation>
    <scope>NUCLEOTIDE SEQUENCE [LARGE SCALE GENOMIC DNA]</scope>
</reference>
<evidence type="ECO:0000313" key="2">
    <source>
        <dbReference type="Proteomes" id="UP000053676"/>
    </source>
</evidence>
<dbReference type="Proteomes" id="UP000053676">
    <property type="component" value="Unassembled WGS sequence"/>
</dbReference>
<gene>
    <name evidence="1" type="ORF">NECAME_14143</name>
</gene>
<dbReference type="EMBL" id="KI667482">
    <property type="protein sequence ID" value="ETN71654.1"/>
    <property type="molecule type" value="Genomic_DNA"/>
</dbReference>
<name>W2SPM7_NECAM</name>
<organism evidence="1 2">
    <name type="scientific">Necator americanus</name>
    <name type="common">Human hookworm</name>
    <dbReference type="NCBI Taxonomy" id="51031"/>
    <lineage>
        <taxon>Eukaryota</taxon>
        <taxon>Metazoa</taxon>
        <taxon>Ecdysozoa</taxon>
        <taxon>Nematoda</taxon>
        <taxon>Chromadorea</taxon>
        <taxon>Rhabditida</taxon>
        <taxon>Rhabditina</taxon>
        <taxon>Rhabditomorpha</taxon>
        <taxon>Strongyloidea</taxon>
        <taxon>Ancylostomatidae</taxon>
        <taxon>Bunostominae</taxon>
        <taxon>Necator</taxon>
    </lineage>
</organism>
<dbReference type="AlphaFoldDB" id="W2SPM7"/>
<protein>
    <submittedName>
        <fullName evidence="1">Uncharacterized protein</fullName>
    </submittedName>
</protein>
<keyword evidence="2" id="KW-1185">Reference proteome</keyword>
<dbReference type="KEGG" id="nai:NECAME_14143"/>
<dbReference type="OrthoDB" id="5877736at2759"/>
<evidence type="ECO:0000313" key="1">
    <source>
        <dbReference type="EMBL" id="ETN71654.1"/>
    </source>
</evidence>